<evidence type="ECO:0000313" key="1">
    <source>
        <dbReference type="EMBL" id="MDW8550593.1"/>
    </source>
</evidence>
<evidence type="ECO:0008006" key="3">
    <source>
        <dbReference type="Google" id="ProtNLM"/>
    </source>
</evidence>
<comment type="caution">
    <text evidence="1">The sequence shown here is derived from an EMBL/GenBank/DDBJ whole genome shotgun (WGS) entry which is preliminary data.</text>
</comment>
<dbReference type="Gene3D" id="1.20.120.1550">
    <property type="entry name" value="Protein of unknown function DUF5063"/>
    <property type="match status" value="1"/>
</dbReference>
<dbReference type="Proteomes" id="UP001204439">
    <property type="component" value="Unassembled WGS sequence"/>
</dbReference>
<organism evidence="1 2">
    <name type="scientific">Epilithonimonas ginsengisoli</name>
    <dbReference type="NCBI Taxonomy" id="1245592"/>
    <lineage>
        <taxon>Bacteria</taxon>
        <taxon>Pseudomonadati</taxon>
        <taxon>Bacteroidota</taxon>
        <taxon>Flavobacteriia</taxon>
        <taxon>Flavobacteriales</taxon>
        <taxon>Weeksellaceae</taxon>
        <taxon>Chryseobacterium group</taxon>
        <taxon>Epilithonimonas</taxon>
    </lineage>
</organism>
<accession>A0ABU4JM36</accession>
<proteinExistence type="predicted"/>
<dbReference type="EMBL" id="JAMXLT020000036">
    <property type="protein sequence ID" value="MDW8550593.1"/>
    <property type="molecule type" value="Genomic_DNA"/>
</dbReference>
<keyword evidence="2" id="KW-1185">Reference proteome</keyword>
<gene>
    <name evidence="1" type="ORF">NG800_016820</name>
</gene>
<protein>
    <recommendedName>
        <fullName evidence="3">DUF5063 domain-containing protein</fullName>
    </recommendedName>
</protein>
<sequence length="153" mass="18312">MKELIQSINQIIKYALKSNIAELEKEQNLEKNLIIIYKLYFEFEYNFDEVKYSEFDITKFLNIEDNIKSNFPAIGFYNTFIDLTKVPTTESNCALGDAFDDLFDIIKDLLEIKWRLENNSYDDGIWYFKFIFKSHTKQHILGLLHYLNETKSY</sequence>
<dbReference type="InterPro" id="IPR038312">
    <property type="entry name" value="DUF5063_sf"/>
</dbReference>
<name>A0ABU4JM36_9FLAO</name>
<evidence type="ECO:0000313" key="2">
    <source>
        <dbReference type="Proteomes" id="UP001204439"/>
    </source>
</evidence>
<dbReference type="RefSeq" id="WP_063969412.1">
    <property type="nucleotide sequence ID" value="NZ_JAMXLT020000036.1"/>
</dbReference>
<reference evidence="1 2" key="1">
    <citation type="submission" date="2023-11" db="EMBL/GenBank/DDBJ databases">
        <title>First isolation, identification, and characterization of non-pathogenic Epilithonimonas ginsengisoli isolated from diseased farmed rainbow trout (Oncorhynchus mykiss) in Chile.</title>
        <authorList>
            <person name="Miranda C.D."/>
            <person name="Irgang R."/>
            <person name="Concha C."/>
            <person name="Rojas R."/>
            <person name="Avendano R."/>
        </authorList>
    </citation>
    <scope>NUCLEOTIDE SEQUENCE [LARGE SCALE GENOMIC DNA]</scope>
    <source>
        <strain evidence="1 2">FP99</strain>
    </source>
</reference>